<protein>
    <submittedName>
        <fullName evidence="2">Uncharacterized protein</fullName>
    </submittedName>
</protein>
<gene>
    <name evidence="2" type="ORF">APZ42_001514</name>
</gene>
<keyword evidence="3" id="KW-1185">Reference proteome</keyword>
<feature type="region of interest" description="Disordered" evidence="1">
    <location>
        <begin position="23"/>
        <end position="109"/>
    </location>
</feature>
<feature type="compositionally biased region" description="Basic residues" evidence="1">
    <location>
        <begin position="71"/>
        <end position="84"/>
    </location>
</feature>
<sequence length="363" mass="41052">MSAVSVESSASVLRQRALFSSANPLARGNSPFDSRVSISDPDSLSILPSVRNSPQSQRDRNQRTRGDRSVSRSRSRSRSGRSRTRSPSIVRSRSRSPNPAAADGNSFHITRAKSRQVRKWLLQGLPANEAKALRLNFKPEFDGTFELLCPKLDDSMERKWLRSKNLPKLKDYQETMLKSIQYQMLDSIRPMLHAWNQLRTDDPLFNSLESSLRLLGFAFANVSKLRRENVIRHVAPSMKPLLKDPRAFSSREFERLFGSKFIDVMVKEVDDDAKLAKIGRDGGSSSSQSRGNFNRRNGDRNQNSHDDRNNQNGGFSNRGKGGKNDKGSPFFKQPLQGVINKYVVSFPFLSRFFLLGLPFGLIM</sequence>
<accession>A0A164IXJ1</accession>
<feature type="region of interest" description="Disordered" evidence="1">
    <location>
        <begin position="277"/>
        <end position="329"/>
    </location>
</feature>
<feature type="compositionally biased region" description="Low complexity" evidence="1">
    <location>
        <begin position="283"/>
        <end position="295"/>
    </location>
</feature>
<proteinExistence type="predicted"/>
<evidence type="ECO:0000313" key="3">
    <source>
        <dbReference type="Proteomes" id="UP000076858"/>
    </source>
</evidence>
<dbReference type="EMBL" id="LRGB01006224">
    <property type="protein sequence ID" value="KZS01733.1"/>
    <property type="molecule type" value="Genomic_DNA"/>
</dbReference>
<evidence type="ECO:0000256" key="1">
    <source>
        <dbReference type="SAM" id="MobiDB-lite"/>
    </source>
</evidence>
<comment type="caution">
    <text evidence="2">The sequence shown here is derived from an EMBL/GenBank/DDBJ whole genome shotgun (WGS) entry which is preliminary data.</text>
</comment>
<dbReference type="OrthoDB" id="10460522at2759"/>
<organism evidence="2 3">
    <name type="scientific">Daphnia magna</name>
    <dbReference type="NCBI Taxonomy" id="35525"/>
    <lineage>
        <taxon>Eukaryota</taxon>
        <taxon>Metazoa</taxon>
        <taxon>Ecdysozoa</taxon>
        <taxon>Arthropoda</taxon>
        <taxon>Crustacea</taxon>
        <taxon>Branchiopoda</taxon>
        <taxon>Diplostraca</taxon>
        <taxon>Cladocera</taxon>
        <taxon>Anomopoda</taxon>
        <taxon>Daphniidae</taxon>
        <taxon>Daphnia</taxon>
    </lineage>
</organism>
<feature type="compositionally biased region" description="Basic and acidic residues" evidence="1">
    <location>
        <begin position="57"/>
        <end position="70"/>
    </location>
</feature>
<dbReference type="PANTHER" id="PTHR31660">
    <property type="entry name" value="GAG-POL POLYPROTEIN-LIKE PROTEIN-RELATED"/>
    <property type="match status" value="1"/>
</dbReference>
<feature type="compositionally biased region" description="Basic and acidic residues" evidence="1">
    <location>
        <begin position="296"/>
        <end position="309"/>
    </location>
</feature>
<dbReference type="AlphaFoldDB" id="A0A164IXJ1"/>
<reference evidence="2 3" key="1">
    <citation type="submission" date="2016-03" db="EMBL/GenBank/DDBJ databases">
        <title>EvidentialGene: Evidence-directed Construction of Genes on Genomes.</title>
        <authorList>
            <person name="Gilbert D.G."/>
            <person name="Choi J.-H."/>
            <person name="Mockaitis K."/>
            <person name="Colbourne J."/>
            <person name="Pfrender M."/>
        </authorList>
    </citation>
    <scope>NUCLEOTIDE SEQUENCE [LARGE SCALE GENOMIC DNA]</scope>
    <source>
        <strain evidence="2 3">Xinb3</strain>
        <tissue evidence="2">Complete organism</tissue>
    </source>
</reference>
<name>A0A164IXJ1_9CRUS</name>
<dbReference type="Proteomes" id="UP000076858">
    <property type="component" value="Unassembled WGS sequence"/>
</dbReference>
<dbReference type="PANTHER" id="PTHR31660:SF76">
    <property type="entry name" value="CORE-BINDING (CB) DOMAIN-CONTAINING PROTEIN-RELATED"/>
    <property type="match status" value="1"/>
</dbReference>
<evidence type="ECO:0000313" key="2">
    <source>
        <dbReference type="EMBL" id="KZS01733.1"/>
    </source>
</evidence>